<organism evidence="1 2">
    <name type="scientific">Palleniella muris</name>
    <dbReference type="NCBI Taxonomy" id="3038145"/>
    <lineage>
        <taxon>Bacteria</taxon>
        <taxon>Pseudomonadati</taxon>
        <taxon>Bacteroidota</taxon>
        <taxon>Bacteroidia</taxon>
        <taxon>Bacteroidales</taxon>
        <taxon>Prevotellaceae</taxon>
        <taxon>Palleniella</taxon>
    </lineage>
</organism>
<evidence type="ECO:0000313" key="1">
    <source>
        <dbReference type="EMBL" id="TGX82777.1"/>
    </source>
</evidence>
<comment type="caution">
    <text evidence="1">The sequence shown here is derived from an EMBL/GenBank/DDBJ whole genome shotgun (WGS) entry which is preliminary data.</text>
</comment>
<evidence type="ECO:0000313" key="2">
    <source>
        <dbReference type="Proteomes" id="UP000308886"/>
    </source>
</evidence>
<sequence length="171" mass="19340">MDINGKSMTYEEVCDLFDSSPFSEPDDSVVLSNDEINRARRNKREARKKATGFQNTPIYRSLHASMRLIIEIVQLMPKKTVKVSDILLQNFTDMIRWTAAAYNHQDDFLKQNALEEAISLMSVIKITLNCMSGLVSATKHKQLIASFDAVIRQLVAWRGSLIQSQGSDDEA</sequence>
<dbReference type="EMBL" id="SRZC01000007">
    <property type="protein sequence ID" value="TGX82777.1"/>
    <property type="molecule type" value="Genomic_DNA"/>
</dbReference>
<gene>
    <name evidence="1" type="ORF">E5358_05415</name>
</gene>
<name>A0AC61QRJ3_9BACT</name>
<keyword evidence="2" id="KW-1185">Reference proteome</keyword>
<accession>A0AC61QRJ3</accession>
<protein>
    <submittedName>
        <fullName evidence="1">Uncharacterized protein</fullName>
    </submittedName>
</protein>
<dbReference type="Proteomes" id="UP000308886">
    <property type="component" value="Unassembled WGS sequence"/>
</dbReference>
<reference evidence="1" key="1">
    <citation type="submission" date="2019-04" db="EMBL/GenBank/DDBJ databases">
        <title>Microbes associate with the intestines of laboratory mice.</title>
        <authorList>
            <person name="Navarre W."/>
            <person name="Wong E."/>
            <person name="Huang K."/>
            <person name="Tropini C."/>
            <person name="Ng K."/>
            <person name="Yu B."/>
        </authorList>
    </citation>
    <scope>NUCLEOTIDE SEQUENCE</scope>
    <source>
        <strain evidence="1">NM73_A23</strain>
    </source>
</reference>
<proteinExistence type="predicted"/>